<accession>A0A918UE59</accession>
<keyword evidence="1" id="KW-0732">Signal</keyword>
<sequence>MRRPACVLIAAVAASLLSALPARAGSAPPDVTVQQCHEGGGLAVVSMRGKGANATFARYCTGGTHDGQNIV</sequence>
<dbReference type="AlphaFoldDB" id="A0A918UE59"/>
<feature type="signal peptide" evidence="1">
    <location>
        <begin position="1"/>
        <end position="24"/>
    </location>
</feature>
<protein>
    <recommendedName>
        <fullName evidence="4">Secreted protein</fullName>
    </recommendedName>
</protein>
<keyword evidence="3" id="KW-1185">Reference proteome</keyword>
<dbReference type="EMBL" id="BMVW01000002">
    <property type="protein sequence ID" value="GGY99315.1"/>
    <property type="molecule type" value="Genomic_DNA"/>
</dbReference>
<evidence type="ECO:0000313" key="3">
    <source>
        <dbReference type="Proteomes" id="UP000622166"/>
    </source>
</evidence>
<reference evidence="2" key="1">
    <citation type="journal article" date="2014" name="Int. J. Syst. Evol. Microbiol.">
        <title>Complete genome sequence of Corynebacterium casei LMG S-19264T (=DSM 44701T), isolated from a smear-ripened cheese.</title>
        <authorList>
            <consortium name="US DOE Joint Genome Institute (JGI-PGF)"/>
            <person name="Walter F."/>
            <person name="Albersmeier A."/>
            <person name="Kalinowski J."/>
            <person name="Ruckert C."/>
        </authorList>
    </citation>
    <scope>NUCLEOTIDE SEQUENCE</scope>
    <source>
        <strain evidence="2">JCM 4815</strain>
    </source>
</reference>
<comment type="caution">
    <text evidence="2">The sequence shown here is derived from an EMBL/GenBank/DDBJ whole genome shotgun (WGS) entry which is preliminary data.</text>
</comment>
<evidence type="ECO:0000313" key="2">
    <source>
        <dbReference type="EMBL" id="GGY99315.1"/>
    </source>
</evidence>
<feature type="chain" id="PRO_5036811423" description="Secreted protein" evidence="1">
    <location>
        <begin position="25"/>
        <end position="71"/>
    </location>
</feature>
<organism evidence="2 3">
    <name type="scientific">Streptomyces poonensis</name>
    <dbReference type="NCBI Taxonomy" id="68255"/>
    <lineage>
        <taxon>Bacteria</taxon>
        <taxon>Bacillati</taxon>
        <taxon>Actinomycetota</taxon>
        <taxon>Actinomycetes</taxon>
        <taxon>Kitasatosporales</taxon>
        <taxon>Streptomycetaceae</taxon>
        <taxon>Streptomyces</taxon>
    </lineage>
</organism>
<dbReference type="Proteomes" id="UP000622166">
    <property type="component" value="Unassembled WGS sequence"/>
</dbReference>
<evidence type="ECO:0008006" key="4">
    <source>
        <dbReference type="Google" id="ProtNLM"/>
    </source>
</evidence>
<evidence type="ECO:0000256" key="1">
    <source>
        <dbReference type="SAM" id="SignalP"/>
    </source>
</evidence>
<proteinExistence type="predicted"/>
<dbReference type="RefSeq" id="WP_189856964.1">
    <property type="nucleotide sequence ID" value="NZ_BMVW01000002.1"/>
</dbReference>
<name>A0A918UE59_9ACTN</name>
<gene>
    <name evidence="2" type="ORF">GCM10010365_17500</name>
</gene>
<reference evidence="2" key="2">
    <citation type="submission" date="2020-09" db="EMBL/GenBank/DDBJ databases">
        <authorList>
            <person name="Sun Q."/>
            <person name="Ohkuma M."/>
        </authorList>
    </citation>
    <scope>NUCLEOTIDE SEQUENCE</scope>
    <source>
        <strain evidence="2">JCM 4815</strain>
    </source>
</reference>